<evidence type="ECO:0000259" key="7">
    <source>
        <dbReference type="Pfam" id="PF00413"/>
    </source>
</evidence>
<dbReference type="SUPFAM" id="SSF55486">
    <property type="entry name" value="Metalloproteases ('zincins'), catalytic domain"/>
    <property type="match status" value="1"/>
</dbReference>
<dbReference type="GO" id="GO:0030198">
    <property type="term" value="P:extracellular matrix organization"/>
    <property type="evidence" value="ECO:0007669"/>
    <property type="project" value="TreeGrafter"/>
</dbReference>
<feature type="binding site" evidence="6">
    <location>
        <position position="54"/>
    </location>
    <ligand>
        <name>Zn(2+)</name>
        <dbReference type="ChEBI" id="CHEBI:29105"/>
        <label>2</label>
        <note>catalytic</note>
    </ligand>
</feature>
<feature type="binding site" evidence="6">
    <location>
        <position position="16"/>
    </location>
    <ligand>
        <name>Zn(2+)</name>
        <dbReference type="ChEBI" id="CHEBI:29105"/>
        <label>1</label>
    </ligand>
</feature>
<sequence length="94" mass="10188">METGNPFDRVGGTLAHAFVPTDGRFHYDADKQWSVGARPGAFDLETVALHEIGHLLGLEHSLVEGAIMFSRISSGVKKGLHADDIQGIKVLYNT</sequence>
<comment type="cofactor">
    <cofactor evidence="6">
        <name>Ca(2+)</name>
        <dbReference type="ChEBI" id="CHEBI:29108"/>
    </cofactor>
    <text evidence="6">Can bind about 5 Ca(2+) ions per subunit.</text>
</comment>
<dbReference type="GO" id="GO:0004222">
    <property type="term" value="F:metalloendopeptidase activity"/>
    <property type="evidence" value="ECO:0007669"/>
    <property type="project" value="InterPro"/>
</dbReference>
<dbReference type="PANTHER" id="PTHR10201:SF213">
    <property type="entry name" value="METALLOENDOPROTEINASE 2-MMP-LIKE"/>
    <property type="match status" value="1"/>
</dbReference>
<keyword evidence="4 6" id="KW-0862">Zinc</keyword>
<feature type="binding site" evidence="6">
    <location>
        <position position="68"/>
    </location>
    <ligand>
        <name>Zn(2+)</name>
        <dbReference type="ChEBI" id="CHEBI:29105"/>
        <label>2</label>
        <note>catalytic</note>
    </ligand>
</feature>
<evidence type="ECO:0000313" key="8">
    <source>
        <dbReference type="EMBL" id="KAB1205328.1"/>
    </source>
</evidence>
<dbReference type="PRINTS" id="PR00138">
    <property type="entry name" value="MATRIXIN"/>
</dbReference>
<dbReference type="GO" id="GO:0008270">
    <property type="term" value="F:zinc ion binding"/>
    <property type="evidence" value="ECO:0007669"/>
    <property type="project" value="InterPro"/>
</dbReference>
<feature type="binding site" evidence="6">
    <location>
        <position position="60"/>
    </location>
    <ligand>
        <name>Zn(2+)</name>
        <dbReference type="ChEBI" id="CHEBI:29105"/>
        <label>2</label>
        <note>catalytic</note>
    </ligand>
</feature>
<feature type="active site" evidence="5">
    <location>
        <position position="51"/>
    </location>
</feature>
<dbReference type="InterPro" id="IPR001818">
    <property type="entry name" value="Pept_M10_metallopeptidase"/>
</dbReference>
<dbReference type="Pfam" id="PF00413">
    <property type="entry name" value="Peptidase_M10"/>
    <property type="match status" value="1"/>
</dbReference>
<keyword evidence="6" id="KW-0106">Calcium</keyword>
<evidence type="ECO:0000256" key="6">
    <source>
        <dbReference type="PIRSR" id="PIRSR621190-2"/>
    </source>
</evidence>
<evidence type="ECO:0000256" key="4">
    <source>
        <dbReference type="ARBA" id="ARBA00022833"/>
    </source>
</evidence>
<keyword evidence="9" id="KW-1185">Reference proteome</keyword>
<feature type="binding site" evidence="6">
    <location>
        <position position="26"/>
    </location>
    <ligand>
        <name>Zn(2+)</name>
        <dbReference type="ChEBI" id="CHEBI:29105"/>
        <label>1</label>
    </ligand>
</feature>
<dbReference type="PANTHER" id="PTHR10201">
    <property type="entry name" value="MATRIX METALLOPROTEINASE"/>
    <property type="match status" value="1"/>
</dbReference>
<dbReference type="Proteomes" id="UP000516437">
    <property type="component" value="Chromosome 7"/>
</dbReference>
<evidence type="ECO:0000256" key="5">
    <source>
        <dbReference type="PIRSR" id="PIRSR621190-1"/>
    </source>
</evidence>
<dbReference type="AlphaFoldDB" id="A0A6A1UZW8"/>
<dbReference type="OrthoDB" id="406838at2759"/>
<feature type="binding site" evidence="6">
    <location>
        <position position="28"/>
    </location>
    <ligand>
        <name>Ca(2+)</name>
        <dbReference type="ChEBI" id="CHEBI:29108"/>
        <label>3</label>
    </ligand>
</feature>
<feature type="domain" description="Peptidase M10 metallopeptidase" evidence="7">
    <location>
        <begin position="4"/>
        <end position="92"/>
    </location>
</feature>
<accession>A0A6A1UZW8</accession>
<dbReference type="EMBL" id="RXIC02000025">
    <property type="protein sequence ID" value="KAB1205328.1"/>
    <property type="molecule type" value="Genomic_DNA"/>
</dbReference>
<dbReference type="GO" id="GO:0006508">
    <property type="term" value="P:proteolysis"/>
    <property type="evidence" value="ECO:0007669"/>
    <property type="project" value="UniProtKB-KW"/>
</dbReference>
<reference evidence="8 9" key="1">
    <citation type="journal article" date="2019" name="Plant Biotechnol. J.">
        <title>The red bayberry genome and genetic basis of sex determination.</title>
        <authorList>
            <person name="Jia H.M."/>
            <person name="Jia H.J."/>
            <person name="Cai Q.L."/>
            <person name="Wang Y."/>
            <person name="Zhao H.B."/>
            <person name="Yang W.F."/>
            <person name="Wang G.Y."/>
            <person name="Li Y.H."/>
            <person name="Zhan D.L."/>
            <person name="Shen Y.T."/>
            <person name="Niu Q.F."/>
            <person name="Chang L."/>
            <person name="Qiu J."/>
            <person name="Zhao L."/>
            <person name="Xie H.B."/>
            <person name="Fu W.Y."/>
            <person name="Jin J."/>
            <person name="Li X.W."/>
            <person name="Jiao Y."/>
            <person name="Zhou C.C."/>
            <person name="Tu T."/>
            <person name="Chai C.Y."/>
            <person name="Gao J.L."/>
            <person name="Fan L.J."/>
            <person name="van de Weg E."/>
            <person name="Wang J.Y."/>
            <person name="Gao Z.S."/>
        </authorList>
    </citation>
    <scope>NUCLEOTIDE SEQUENCE [LARGE SCALE GENOMIC DNA]</scope>
    <source>
        <tissue evidence="8">Leaves</tissue>
    </source>
</reference>
<dbReference type="GO" id="GO:0030574">
    <property type="term" value="P:collagen catabolic process"/>
    <property type="evidence" value="ECO:0007669"/>
    <property type="project" value="TreeGrafter"/>
</dbReference>
<evidence type="ECO:0000313" key="9">
    <source>
        <dbReference type="Proteomes" id="UP000516437"/>
    </source>
</evidence>
<comment type="cofactor">
    <cofactor evidence="6">
        <name>Zn(2+)</name>
        <dbReference type="ChEBI" id="CHEBI:29105"/>
    </cofactor>
    <text evidence="6">Binds 2 Zn(2+) ions per subunit.</text>
</comment>
<dbReference type="InterPro" id="IPR021190">
    <property type="entry name" value="Pept_M10A"/>
</dbReference>
<protein>
    <submittedName>
        <fullName evidence="8">Metalloendoproteinase 1</fullName>
    </submittedName>
</protein>
<dbReference type="Gene3D" id="3.40.390.10">
    <property type="entry name" value="Collagenase (Catalytic Domain)"/>
    <property type="match status" value="1"/>
</dbReference>
<keyword evidence="1" id="KW-0645">Protease</keyword>
<comment type="caution">
    <text evidence="8">The sequence shown here is derived from an EMBL/GenBank/DDBJ whole genome shotgun (WGS) entry which is preliminary data.</text>
</comment>
<dbReference type="InterPro" id="IPR024079">
    <property type="entry name" value="MetalloPept_cat_dom_sf"/>
</dbReference>
<gene>
    <name evidence="8" type="ORF">CJ030_MR7G012036</name>
</gene>
<keyword evidence="2 6" id="KW-0479">Metal-binding</keyword>
<feature type="binding site" evidence="6">
    <location>
        <position position="8"/>
    </location>
    <ligand>
        <name>Ca(2+)</name>
        <dbReference type="ChEBI" id="CHEBI:29108"/>
        <label>3</label>
    </ligand>
</feature>
<keyword evidence="3" id="KW-0378">Hydrolase</keyword>
<organism evidence="8 9">
    <name type="scientific">Morella rubra</name>
    <name type="common">Chinese bayberry</name>
    <dbReference type="NCBI Taxonomy" id="262757"/>
    <lineage>
        <taxon>Eukaryota</taxon>
        <taxon>Viridiplantae</taxon>
        <taxon>Streptophyta</taxon>
        <taxon>Embryophyta</taxon>
        <taxon>Tracheophyta</taxon>
        <taxon>Spermatophyta</taxon>
        <taxon>Magnoliopsida</taxon>
        <taxon>eudicotyledons</taxon>
        <taxon>Gunneridae</taxon>
        <taxon>Pentapetalae</taxon>
        <taxon>rosids</taxon>
        <taxon>fabids</taxon>
        <taxon>Fagales</taxon>
        <taxon>Myricaceae</taxon>
        <taxon>Morella</taxon>
    </lineage>
</organism>
<evidence type="ECO:0000256" key="3">
    <source>
        <dbReference type="ARBA" id="ARBA00022801"/>
    </source>
</evidence>
<proteinExistence type="predicted"/>
<evidence type="ECO:0000256" key="1">
    <source>
        <dbReference type="ARBA" id="ARBA00022670"/>
    </source>
</evidence>
<evidence type="ECO:0000256" key="2">
    <source>
        <dbReference type="ARBA" id="ARBA00022723"/>
    </source>
</evidence>
<dbReference type="GO" id="GO:0031012">
    <property type="term" value="C:extracellular matrix"/>
    <property type="evidence" value="ECO:0007669"/>
    <property type="project" value="InterPro"/>
</dbReference>
<feature type="binding site" evidence="6">
    <location>
        <position position="50"/>
    </location>
    <ligand>
        <name>Zn(2+)</name>
        <dbReference type="ChEBI" id="CHEBI:29105"/>
        <label>2</label>
        <note>catalytic</note>
    </ligand>
</feature>
<name>A0A6A1UZW8_9ROSI</name>